<name>A0ABP8MCK7_9BACT</name>
<dbReference type="Gene3D" id="2.60.40.10">
    <property type="entry name" value="Immunoglobulins"/>
    <property type="match status" value="2"/>
</dbReference>
<dbReference type="Proteomes" id="UP001501508">
    <property type="component" value="Unassembled WGS sequence"/>
</dbReference>
<dbReference type="SUPFAM" id="SSF49299">
    <property type="entry name" value="PKD domain"/>
    <property type="match status" value="2"/>
</dbReference>
<dbReference type="EMBL" id="BAABEY010000036">
    <property type="protein sequence ID" value="GAA4446883.1"/>
    <property type="molecule type" value="Genomic_DNA"/>
</dbReference>
<dbReference type="SMART" id="SM00089">
    <property type="entry name" value="PKD"/>
    <property type="match status" value="2"/>
</dbReference>
<sequence length="1161" mass="126461">MGNPECDGDGATFTDTVAKATAWSWSFGGTGSATTRSAVHAFSAPGSYPVSLTRTLSDGTTQSVSQTVDIGQLPDDFKNWKTDTTICPGSTLELDPYPNGGAPAGAKFLWYPKGDTTQVLSVTESGCYSVEVIMPNGCKIQNMVNVKLCLEPSGNQGAKWYFGNGTGLDFQGSPPRPIAGEANTREGTSVISNSKGELLFYTDGITIYNADDQKMPCLSGDCKDLRGSKESTQSVLIVPQPTCRGCEFLYNVFTTSSIRDNEKVLTVSVVDMRQKEGKGAIIEQNTILHANTTERLVSSRNDQDTTYWTISHDFGSNTFRIFHATAAGLVESGTFSGGISHERETQGEGQMKFSAADSSGQRQLAVVVPGPDRNYVELFGFNDQDGTMSFIRQLDLGKSPPTAYGVEFSTDRSKLYVSFMGNDTTASKLVQYDLNANDDKLIVSSAMTVDSVQNLIFGSLQAAPDGKIYMAVKDQDYLAVIGEPNDSTRVLSRLEYDRKGQPLGGKNSQLGLPNFVQNFTMPSDGPGFSAEGFCVEEPTNFTITPLCDPLKDTYTWNFGDGTSMSGKETEMSHTYTVAGKYTVTLHARNDCADTLFTQEIEIYDVPKDLELGDNLEVCKTSHVLESNVPAKNYVWVDLNTRRIVGRDRKHTVYFPGGRFALYAWNDPDGQCIFGDTVSIMMRRPPALDLGPDLTMCRDSSLTIRTPGQAWQQFLWNNGETSRDLVVRQPGTYWVEARDGNDCVNGDTIQVIERPKPKIVAQLVGPSGCTTKDGEITIRSVSPGTAGDYTFQWSDVSGTPIGTANVLLNIPEGAYTVTISGYEEACTADTTLHLRSPANKLNLQPVITNASCTDPLGGEIGVSVLGGNPNSFIWYNEAGAELGRADTVANLSPGVYSLLAGDAGGCTFTLKPIVVGMDMNNLADLGPDLAKCEADPLEIVPLAIDFPHNRYLWSTGETTPTITVTKAGTYKLTAWNTENGCKGEDEVVVRQAPKPAVSLPAIHGLCLDDPDHSVTLSPSGRKGYLYYWPHAADSSQQIKVNELGIYIVEVTNQEGCKIELSTEVQDRCEPRLVIPSAFSPDGNGRNDVLDMIGLYLTDFDIKIYNRWGEVIFASTSLDNKWDGRYKEVKVQPGVYAYVATYRSQDYPERPRYKVRGSVTVIR</sequence>
<keyword evidence="3" id="KW-1185">Reference proteome</keyword>
<organism evidence="2 3">
    <name type="scientific">Ravibacter arvi</name>
    <dbReference type="NCBI Taxonomy" id="2051041"/>
    <lineage>
        <taxon>Bacteria</taxon>
        <taxon>Pseudomonadati</taxon>
        <taxon>Bacteroidota</taxon>
        <taxon>Cytophagia</taxon>
        <taxon>Cytophagales</taxon>
        <taxon>Spirosomataceae</taxon>
        <taxon>Ravibacter</taxon>
    </lineage>
</organism>
<feature type="domain" description="PKD" evidence="1">
    <location>
        <begin position="548"/>
        <end position="589"/>
    </location>
</feature>
<dbReference type="InterPro" id="IPR035986">
    <property type="entry name" value="PKD_dom_sf"/>
</dbReference>
<dbReference type="SUPFAM" id="SSF82171">
    <property type="entry name" value="DPP6 N-terminal domain-like"/>
    <property type="match status" value="1"/>
</dbReference>
<comment type="caution">
    <text evidence="2">The sequence shown here is derived from an EMBL/GenBank/DDBJ whole genome shotgun (WGS) entry which is preliminary data.</text>
</comment>
<gene>
    <name evidence="2" type="ORF">GCM10023091_40870</name>
</gene>
<dbReference type="InterPro" id="IPR026341">
    <property type="entry name" value="T9SS_type_B"/>
</dbReference>
<dbReference type="Pfam" id="PF13585">
    <property type="entry name" value="CHU_C"/>
    <property type="match status" value="1"/>
</dbReference>
<reference evidence="3" key="1">
    <citation type="journal article" date="2019" name="Int. J. Syst. Evol. Microbiol.">
        <title>The Global Catalogue of Microorganisms (GCM) 10K type strain sequencing project: providing services to taxonomists for standard genome sequencing and annotation.</title>
        <authorList>
            <consortium name="The Broad Institute Genomics Platform"/>
            <consortium name="The Broad Institute Genome Sequencing Center for Infectious Disease"/>
            <person name="Wu L."/>
            <person name="Ma J."/>
        </authorList>
    </citation>
    <scope>NUCLEOTIDE SEQUENCE [LARGE SCALE GENOMIC DNA]</scope>
    <source>
        <strain evidence="3">JCM 31920</strain>
    </source>
</reference>
<evidence type="ECO:0000259" key="1">
    <source>
        <dbReference type="PROSITE" id="PS50093"/>
    </source>
</evidence>
<dbReference type="Pfam" id="PF18911">
    <property type="entry name" value="PKD_4"/>
    <property type="match status" value="2"/>
</dbReference>
<dbReference type="InterPro" id="IPR022409">
    <property type="entry name" value="PKD/Chitinase_dom"/>
</dbReference>
<accession>A0ABP8MCK7</accession>
<evidence type="ECO:0000313" key="3">
    <source>
        <dbReference type="Proteomes" id="UP001501508"/>
    </source>
</evidence>
<dbReference type="PROSITE" id="PS50093">
    <property type="entry name" value="PKD"/>
    <property type="match status" value="2"/>
</dbReference>
<dbReference type="InterPro" id="IPR013783">
    <property type="entry name" value="Ig-like_fold"/>
</dbReference>
<feature type="domain" description="PKD" evidence="1">
    <location>
        <begin position="21"/>
        <end position="70"/>
    </location>
</feature>
<dbReference type="InterPro" id="IPR000601">
    <property type="entry name" value="PKD_dom"/>
</dbReference>
<dbReference type="CDD" id="cd00146">
    <property type="entry name" value="PKD"/>
    <property type="match status" value="2"/>
</dbReference>
<dbReference type="NCBIfam" id="TIGR04131">
    <property type="entry name" value="Bac_Flav_CTERM"/>
    <property type="match status" value="1"/>
</dbReference>
<dbReference type="RefSeq" id="WP_345032667.1">
    <property type="nucleotide sequence ID" value="NZ_BAABEY010000036.1"/>
</dbReference>
<proteinExistence type="predicted"/>
<evidence type="ECO:0000313" key="2">
    <source>
        <dbReference type="EMBL" id="GAA4446883.1"/>
    </source>
</evidence>
<protein>
    <recommendedName>
        <fullName evidence="1">PKD domain-containing protein</fullName>
    </recommendedName>
</protein>